<dbReference type="FunFam" id="3.40.850.10:FF:000026">
    <property type="entry name" value="Centromere-associated protein E"/>
    <property type="match status" value="1"/>
</dbReference>
<feature type="compositionally biased region" description="Basic and acidic residues" evidence="8">
    <location>
        <begin position="669"/>
        <end position="707"/>
    </location>
</feature>
<keyword evidence="2 5" id="KW-0067">ATP-binding</keyword>
<dbReference type="Pfam" id="PF00225">
    <property type="entry name" value="Kinesin"/>
    <property type="match status" value="1"/>
</dbReference>
<dbReference type="GO" id="GO:0140694">
    <property type="term" value="P:membraneless organelle assembly"/>
    <property type="evidence" value="ECO:0007669"/>
    <property type="project" value="UniProtKB-ARBA"/>
</dbReference>
<feature type="compositionally biased region" description="Basic and acidic residues" evidence="8">
    <location>
        <begin position="806"/>
        <end position="816"/>
    </location>
</feature>
<dbReference type="GO" id="GO:0000278">
    <property type="term" value="P:mitotic cell cycle"/>
    <property type="evidence" value="ECO:0007669"/>
    <property type="project" value="UniProtKB-ARBA"/>
</dbReference>
<feature type="domain" description="Kinesin motor" evidence="9">
    <location>
        <begin position="16"/>
        <end position="399"/>
    </location>
</feature>
<evidence type="ECO:0000259" key="9">
    <source>
        <dbReference type="PROSITE" id="PS50067"/>
    </source>
</evidence>
<gene>
    <name evidence="10" type="ORF">PPROV_000308900</name>
</gene>
<dbReference type="GO" id="GO:1901987">
    <property type="term" value="P:regulation of cell cycle phase transition"/>
    <property type="evidence" value="ECO:0007669"/>
    <property type="project" value="UniProtKB-ARBA"/>
</dbReference>
<dbReference type="GO" id="GO:0008608">
    <property type="term" value="P:attachment of spindle microtubules to kinetochore"/>
    <property type="evidence" value="ECO:0007669"/>
    <property type="project" value="UniProtKB-ARBA"/>
</dbReference>
<dbReference type="EMBL" id="BNJQ01000007">
    <property type="protein sequence ID" value="GHP04335.1"/>
    <property type="molecule type" value="Genomic_DNA"/>
</dbReference>
<dbReference type="InterPro" id="IPR027417">
    <property type="entry name" value="P-loop_NTPase"/>
</dbReference>
<evidence type="ECO:0000313" key="10">
    <source>
        <dbReference type="EMBL" id="GHP04335.1"/>
    </source>
</evidence>
<evidence type="ECO:0000256" key="4">
    <source>
        <dbReference type="ARBA" id="ARBA00023175"/>
    </source>
</evidence>
<dbReference type="InterPro" id="IPR027640">
    <property type="entry name" value="Kinesin-like_fam"/>
</dbReference>
<feature type="binding site" evidence="5">
    <location>
        <begin position="134"/>
        <end position="141"/>
    </location>
    <ligand>
        <name>ATP</name>
        <dbReference type="ChEBI" id="CHEBI:30616"/>
    </ligand>
</feature>
<dbReference type="OrthoDB" id="3176171at2759"/>
<dbReference type="InterPro" id="IPR036961">
    <property type="entry name" value="Kinesin_motor_dom_sf"/>
</dbReference>
<dbReference type="InterPro" id="IPR019821">
    <property type="entry name" value="Kinesin_motor_CS"/>
</dbReference>
<dbReference type="PROSITE" id="PS50067">
    <property type="entry name" value="KINESIN_MOTOR_2"/>
    <property type="match status" value="1"/>
</dbReference>
<dbReference type="GO" id="GO:0008017">
    <property type="term" value="F:microtubule binding"/>
    <property type="evidence" value="ECO:0007669"/>
    <property type="project" value="InterPro"/>
</dbReference>
<evidence type="ECO:0000256" key="3">
    <source>
        <dbReference type="ARBA" id="ARBA00023054"/>
    </source>
</evidence>
<dbReference type="PANTHER" id="PTHR47968:SF75">
    <property type="entry name" value="CENTROMERE-ASSOCIATED PROTEIN E"/>
    <property type="match status" value="1"/>
</dbReference>
<feature type="region of interest" description="Disordered" evidence="8">
    <location>
        <begin position="806"/>
        <end position="836"/>
    </location>
</feature>
<reference evidence="10" key="1">
    <citation type="submission" date="2020-10" db="EMBL/GenBank/DDBJ databases">
        <title>Unveiling of a novel bifunctional photoreceptor, Dualchrome1, isolated from a cosmopolitan green alga.</title>
        <authorList>
            <person name="Suzuki S."/>
            <person name="Kawachi M."/>
        </authorList>
    </citation>
    <scope>NUCLEOTIDE SEQUENCE</scope>
    <source>
        <strain evidence="10">NIES 2893</strain>
    </source>
</reference>
<feature type="region of interest" description="Disordered" evidence="8">
    <location>
        <begin position="746"/>
        <end position="773"/>
    </location>
</feature>
<dbReference type="SMART" id="SM00129">
    <property type="entry name" value="KISc"/>
    <property type="match status" value="1"/>
</dbReference>
<dbReference type="GO" id="GO:0005524">
    <property type="term" value="F:ATP binding"/>
    <property type="evidence" value="ECO:0007669"/>
    <property type="project" value="UniProtKB-UniRule"/>
</dbReference>
<evidence type="ECO:0000256" key="8">
    <source>
        <dbReference type="SAM" id="MobiDB-lite"/>
    </source>
</evidence>
<dbReference type="PROSITE" id="PS00411">
    <property type="entry name" value="KINESIN_MOTOR_1"/>
    <property type="match status" value="1"/>
</dbReference>
<feature type="coiled-coil region" evidence="7">
    <location>
        <begin position="443"/>
        <end position="470"/>
    </location>
</feature>
<feature type="region of interest" description="Disordered" evidence="8">
    <location>
        <begin position="554"/>
        <end position="573"/>
    </location>
</feature>
<dbReference type="GO" id="GO:0007018">
    <property type="term" value="P:microtubule-based movement"/>
    <property type="evidence" value="ECO:0007669"/>
    <property type="project" value="InterPro"/>
</dbReference>
<dbReference type="SUPFAM" id="SSF52540">
    <property type="entry name" value="P-loop containing nucleoside triphosphate hydrolases"/>
    <property type="match status" value="1"/>
</dbReference>
<dbReference type="GO" id="GO:0033044">
    <property type="term" value="P:regulation of chromosome organization"/>
    <property type="evidence" value="ECO:0007669"/>
    <property type="project" value="UniProtKB-ARBA"/>
</dbReference>
<dbReference type="PANTHER" id="PTHR47968">
    <property type="entry name" value="CENTROMERE PROTEIN E"/>
    <property type="match status" value="1"/>
</dbReference>
<dbReference type="AlphaFoldDB" id="A0A830HBH3"/>
<feature type="region of interest" description="Disordered" evidence="8">
    <location>
        <begin position="499"/>
        <end position="518"/>
    </location>
</feature>
<name>A0A830HBH3_9CHLO</name>
<evidence type="ECO:0000256" key="6">
    <source>
        <dbReference type="RuleBase" id="RU000394"/>
    </source>
</evidence>
<dbReference type="GO" id="GO:0003777">
    <property type="term" value="F:microtubule motor activity"/>
    <property type="evidence" value="ECO:0007669"/>
    <property type="project" value="InterPro"/>
</dbReference>
<dbReference type="GO" id="GO:0000779">
    <property type="term" value="C:condensed chromosome, centromeric region"/>
    <property type="evidence" value="ECO:0007669"/>
    <property type="project" value="UniProtKB-ARBA"/>
</dbReference>
<evidence type="ECO:0000256" key="7">
    <source>
        <dbReference type="SAM" id="Coils"/>
    </source>
</evidence>
<accession>A0A830HBH3</accession>
<dbReference type="PRINTS" id="PR00380">
    <property type="entry name" value="KINESINHEAVY"/>
</dbReference>
<organism evidence="10 11">
    <name type="scientific">Pycnococcus provasolii</name>
    <dbReference type="NCBI Taxonomy" id="41880"/>
    <lineage>
        <taxon>Eukaryota</taxon>
        <taxon>Viridiplantae</taxon>
        <taxon>Chlorophyta</taxon>
        <taxon>Pseudoscourfieldiophyceae</taxon>
        <taxon>Pseudoscourfieldiales</taxon>
        <taxon>Pycnococcaceae</taxon>
        <taxon>Pycnococcus</taxon>
    </lineage>
</organism>
<comment type="similarity">
    <text evidence="5 6">Belongs to the TRAFAC class myosin-kinesin ATPase superfamily. Kinesin family.</text>
</comment>
<evidence type="ECO:0000256" key="2">
    <source>
        <dbReference type="ARBA" id="ARBA00022840"/>
    </source>
</evidence>
<dbReference type="GO" id="GO:0005874">
    <property type="term" value="C:microtubule"/>
    <property type="evidence" value="ECO:0007669"/>
    <property type="project" value="UniProtKB-KW"/>
</dbReference>
<keyword evidence="11" id="KW-1185">Reference proteome</keyword>
<feature type="compositionally biased region" description="Basic and acidic residues" evidence="8">
    <location>
        <begin position="746"/>
        <end position="763"/>
    </location>
</feature>
<feature type="region of interest" description="Disordered" evidence="8">
    <location>
        <begin position="64"/>
        <end position="91"/>
    </location>
</feature>
<dbReference type="Gene3D" id="3.40.850.10">
    <property type="entry name" value="Kinesin motor domain"/>
    <property type="match status" value="1"/>
</dbReference>
<feature type="region of interest" description="Disordered" evidence="8">
    <location>
        <begin position="669"/>
        <end position="721"/>
    </location>
</feature>
<dbReference type="GO" id="GO:0042327">
    <property type="term" value="P:positive regulation of phosphorylation"/>
    <property type="evidence" value="ECO:0007669"/>
    <property type="project" value="UniProtKB-ARBA"/>
</dbReference>
<dbReference type="Proteomes" id="UP000660262">
    <property type="component" value="Unassembled WGS sequence"/>
</dbReference>
<keyword evidence="6" id="KW-0493">Microtubule</keyword>
<dbReference type="GO" id="GO:0043515">
    <property type="term" value="F:kinetochore binding"/>
    <property type="evidence" value="ECO:0007669"/>
    <property type="project" value="UniProtKB-ARBA"/>
</dbReference>
<protein>
    <recommendedName>
        <fullName evidence="6">Kinesin-like protein</fullName>
    </recommendedName>
</protein>
<proteinExistence type="inferred from homology"/>
<dbReference type="GO" id="GO:0000226">
    <property type="term" value="P:microtubule cytoskeleton organization"/>
    <property type="evidence" value="ECO:0007669"/>
    <property type="project" value="UniProtKB-ARBA"/>
</dbReference>
<comment type="caution">
    <text evidence="10">The sequence shown here is derived from an EMBL/GenBank/DDBJ whole genome shotgun (WGS) entry which is preliminary data.</text>
</comment>
<evidence type="ECO:0000256" key="5">
    <source>
        <dbReference type="PROSITE-ProRule" id="PRU00283"/>
    </source>
</evidence>
<evidence type="ECO:0000313" key="11">
    <source>
        <dbReference type="Proteomes" id="UP000660262"/>
    </source>
</evidence>
<sequence length="880" mass="94637">MSPPPGHGEVPSSMENISVTVRVRPLNARELGGTASASASGVGSGGHPSLSVWNVTPTSLCAGLPPASASSSSSASSTSSSQNANLGNNGGGDEYTFDHAFDQNASNGMIYEARTKHIIQAVASGFNGTVFAYGQTSSGKTHTMKGNSAEDPGIIPRAVTDIFACLHSNADREFLVRVSYLELYNEDIMDLLDEPAPLTGEAAKDMKPPPQRKLQIHESVERGVYVAGLREVLVTKPEQVLALMEQGEARRHVGETNMNARSSRSHTLFRMVVESRLKATQAADKAVSPADAVNVSVLTLVDLAGSERASKTGAEGSRLKEGAHINKSLLTLGTVINKLSEGRSDARHIPYRDSKLTRILQPSLGGNAKTAIICNVTPSPLHMEETLSTLRFASRAKQVTNNAVVNEVLSDQALLRRQAEEINSLNRRLKGLSSGGSANLDERTELEEQIEQVRREALDKERENDLLRAELAERATKSDEQEKRIANLSRIVLSSALDGGDSRASAIGGSGDVGTGSRRKRRETWCFGKAKAALPSSGSNVVMDTAAAAAVPSSRSRGRGTAEPVNFGDLIGTGGGDFVSIPEDFEETRTSPSKEETFNEDDDKTMVLGPVISVDLDAERPSCKELSVSIEDAETPDSTVREELSASLEAAETREASVREQLAQARAEFDVERASREAAEAREASVREELAQARADLDAERASREELSASQENASSALADELSAMKERVASLETAEMREAAMREELAQARAELDAERASREELSASQENASNALADELSAMKERVTSLETAEMREAAMREELAQARAELDAERASREQMSAVKEPAASSPEDAEVAMREELAQARAEKDRRCEQLKRMNAAYAALKNKYVSALADKENQV</sequence>
<dbReference type="CDD" id="cd01374">
    <property type="entry name" value="KISc_CENP_E"/>
    <property type="match status" value="1"/>
</dbReference>
<keyword evidence="3 7" id="KW-0175">Coiled coil</keyword>
<keyword evidence="1 5" id="KW-0547">Nucleotide-binding</keyword>
<evidence type="ECO:0000256" key="1">
    <source>
        <dbReference type="ARBA" id="ARBA00022741"/>
    </source>
</evidence>
<feature type="compositionally biased region" description="Low complexity" evidence="8">
    <location>
        <begin position="67"/>
        <end position="81"/>
    </location>
</feature>
<dbReference type="InterPro" id="IPR001752">
    <property type="entry name" value="Kinesin_motor_dom"/>
</dbReference>
<keyword evidence="4 5" id="KW-0505">Motor protein</keyword>